<comment type="subunit">
    <text evidence="5">Homodimer.</text>
</comment>
<dbReference type="NCBIfam" id="TIGR01502">
    <property type="entry name" value="B_methylAsp_ase"/>
    <property type="match status" value="1"/>
</dbReference>
<dbReference type="Proteomes" id="UP001446337">
    <property type="component" value="Chromosome"/>
</dbReference>
<evidence type="ECO:0000313" key="12">
    <source>
        <dbReference type="EMBL" id="XAN18671.1"/>
    </source>
</evidence>
<dbReference type="EMBL" id="CP154792">
    <property type="protein sequence ID" value="XAN18671.1"/>
    <property type="molecule type" value="Genomic_DNA"/>
</dbReference>
<dbReference type="Gene3D" id="3.20.20.120">
    <property type="entry name" value="Enolase-like C-terminal domain"/>
    <property type="match status" value="1"/>
</dbReference>
<keyword evidence="8" id="KW-0460">Magnesium</keyword>
<proteinExistence type="inferred from homology"/>
<dbReference type="SFLD" id="SFLDS00001">
    <property type="entry name" value="Enolase"/>
    <property type="match status" value="1"/>
</dbReference>
<keyword evidence="13" id="KW-1185">Reference proteome</keyword>
<gene>
    <name evidence="12" type="ORF">AAIK43_11665</name>
</gene>
<accession>A0ABZ3G9Q8</accession>
<evidence type="ECO:0000256" key="3">
    <source>
        <dbReference type="ARBA" id="ARBA00004675"/>
    </source>
</evidence>
<protein>
    <recommendedName>
        <fullName evidence="6">methylaspartate ammonia-lyase</fullName>
        <ecNumber evidence="6">4.3.1.2</ecNumber>
    </recommendedName>
</protein>
<evidence type="ECO:0000256" key="8">
    <source>
        <dbReference type="ARBA" id="ARBA00022842"/>
    </source>
</evidence>
<dbReference type="PANTHER" id="PTHR48073">
    <property type="entry name" value="O-SUCCINYLBENZOATE SYNTHASE-RELATED"/>
    <property type="match status" value="1"/>
</dbReference>
<feature type="domain" description="Methylaspartate ammonia-lyase N-terminal" evidence="10">
    <location>
        <begin position="6"/>
        <end position="163"/>
    </location>
</feature>
<dbReference type="Pfam" id="PF07476">
    <property type="entry name" value="MAAL_C"/>
    <property type="match status" value="1"/>
</dbReference>
<organism evidence="12 13">
    <name type="scientific">Achromobacter denitrificans</name>
    <name type="common">Alcaligenes denitrificans</name>
    <dbReference type="NCBI Taxonomy" id="32002"/>
    <lineage>
        <taxon>Bacteria</taxon>
        <taxon>Pseudomonadati</taxon>
        <taxon>Pseudomonadota</taxon>
        <taxon>Betaproteobacteria</taxon>
        <taxon>Burkholderiales</taxon>
        <taxon>Alcaligenaceae</taxon>
        <taxon>Achromobacter</taxon>
    </lineage>
</organism>
<sequence>MGKSIKIVKVLAAAGVGSFFFDDQAAIKAGAERDGAAYQGTAVTPGYAAVREPSESVSVMLVLSDGYVAMGDCASVQYSGVGGREPRFHAAQLARQIEEDLAPRLLDLDVSRFREAAARAEGWIGVSVEAQRAAAYGVSQALLDAAAHVAGHHLMARVIKDEWALAAPLAEVPIYAQSGDDRHANVDKMILKSVPILPHGLINTLELVGPEGAELERYIRWIVARIKQLRTRPDYRPRIHLDVYGMVGALVQGSPDRTADILQRLEAAAGAFPLTIEHPLDAGNRDAQIEALARLRQVLRARRSQVRIVADEWANTAEDIGLFAAAQAADLIQVKTPDLGSLHHTIDAILDCHRHGVGPVLGGTCAETDLSARATVHIGIATQVAQMLAKPGMGFDEGYTIVQNEMNRALRLDAHLAQTKK</sequence>
<name>A0ABZ3G9Q8_ACHDE</name>
<dbReference type="SUPFAM" id="SSF54826">
    <property type="entry name" value="Enolase N-terminal domain-like"/>
    <property type="match status" value="1"/>
</dbReference>
<dbReference type="Pfam" id="PF05034">
    <property type="entry name" value="MAAL_N"/>
    <property type="match status" value="1"/>
</dbReference>
<dbReference type="GO" id="GO:0050096">
    <property type="term" value="F:methylaspartate ammonia-lyase activity"/>
    <property type="evidence" value="ECO:0007669"/>
    <property type="project" value="UniProtKB-EC"/>
</dbReference>
<keyword evidence="7" id="KW-0479">Metal-binding</keyword>
<dbReference type="InterPro" id="IPR036849">
    <property type="entry name" value="Enolase-like_C_sf"/>
</dbReference>
<dbReference type="SFLD" id="SFLDF00007">
    <property type="entry name" value="methylaspartate_ammonia-lyase"/>
    <property type="match status" value="1"/>
</dbReference>
<comment type="catalytic activity">
    <reaction evidence="1">
        <text>(2S,3S)-3-methyl-L-aspartate = mesaconate + NH4(+)</text>
        <dbReference type="Rhea" id="RHEA:12829"/>
        <dbReference type="ChEBI" id="CHEBI:28938"/>
        <dbReference type="ChEBI" id="CHEBI:36986"/>
        <dbReference type="ChEBI" id="CHEBI:58724"/>
        <dbReference type="EC" id="4.3.1.2"/>
    </reaction>
</comment>
<evidence type="ECO:0000259" key="11">
    <source>
        <dbReference type="Pfam" id="PF07476"/>
    </source>
</evidence>
<evidence type="ECO:0000256" key="2">
    <source>
        <dbReference type="ARBA" id="ARBA00001946"/>
    </source>
</evidence>
<dbReference type="PIRSF" id="PIRSF017107">
    <property type="entry name" value="MAL"/>
    <property type="match status" value="1"/>
</dbReference>
<evidence type="ECO:0000256" key="1">
    <source>
        <dbReference type="ARBA" id="ARBA00000789"/>
    </source>
</evidence>
<evidence type="ECO:0000313" key="13">
    <source>
        <dbReference type="Proteomes" id="UP001446337"/>
    </source>
</evidence>
<dbReference type="InterPro" id="IPR022665">
    <property type="entry name" value="MeAsp_NH4-lyase_N"/>
</dbReference>
<evidence type="ECO:0000256" key="5">
    <source>
        <dbReference type="ARBA" id="ARBA00011738"/>
    </source>
</evidence>
<evidence type="ECO:0000256" key="6">
    <source>
        <dbReference type="ARBA" id="ARBA00012993"/>
    </source>
</evidence>
<evidence type="ECO:0000256" key="7">
    <source>
        <dbReference type="ARBA" id="ARBA00022723"/>
    </source>
</evidence>
<evidence type="ECO:0000259" key="10">
    <source>
        <dbReference type="Pfam" id="PF05034"/>
    </source>
</evidence>
<dbReference type="Gene3D" id="3.30.390.10">
    <property type="entry name" value="Enolase-like, N-terminal domain"/>
    <property type="match status" value="1"/>
</dbReference>
<comment type="cofactor">
    <cofactor evidence="2">
        <name>Mg(2+)</name>
        <dbReference type="ChEBI" id="CHEBI:18420"/>
    </cofactor>
</comment>
<dbReference type="SFLD" id="SFLDG00151">
    <property type="entry name" value="methylaspartate_ammonia-lyase"/>
    <property type="match status" value="1"/>
</dbReference>
<evidence type="ECO:0000256" key="9">
    <source>
        <dbReference type="ARBA" id="ARBA00023239"/>
    </source>
</evidence>
<feature type="domain" description="Methylaspartate ammonia-lyase C-terminal" evidence="11">
    <location>
        <begin position="171"/>
        <end position="412"/>
    </location>
</feature>
<dbReference type="PANTHER" id="PTHR48073:SF2">
    <property type="entry name" value="O-SUCCINYLBENZOATE SYNTHASE"/>
    <property type="match status" value="1"/>
</dbReference>
<dbReference type="EC" id="4.3.1.2" evidence="6"/>
<dbReference type="InterPro" id="IPR006395">
    <property type="entry name" value="Me_Asp_am_lyase"/>
</dbReference>
<comment type="similarity">
    <text evidence="4">Belongs to the methylaspartate ammonia-lyase family.</text>
</comment>
<keyword evidence="9 12" id="KW-0456">Lyase</keyword>
<comment type="pathway">
    <text evidence="3">Amino-acid degradation; L-glutamate degradation via mesaconate pathway; acetate and pyruvate from L-glutamate: step 2/4.</text>
</comment>
<dbReference type="RefSeq" id="WP_343499467.1">
    <property type="nucleotide sequence ID" value="NZ_CP154792.1"/>
</dbReference>
<dbReference type="InterPro" id="IPR022662">
    <property type="entry name" value="MeAsp_NH4-lyase_C"/>
</dbReference>
<evidence type="ECO:0000256" key="4">
    <source>
        <dbReference type="ARBA" id="ARBA00009954"/>
    </source>
</evidence>
<reference evidence="12 13" key="1">
    <citation type="submission" date="2024-05" db="EMBL/GenBank/DDBJ databases">
        <title>Achromobacter denitrificans. BP1, complete genome.</title>
        <authorList>
            <person name="Zhang B."/>
        </authorList>
    </citation>
    <scope>NUCLEOTIDE SEQUENCE [LARGE SCALE GENOMIC DNA]</scope>
    <source>
        <strain evidence="12 13">BP1</strain>
    </source>
</reference>
<dbReference type="InterPro" id="IPR029017">
    <property type="entry name" value="Enolase-like_N"/>
</dbReference>
<dbReference type="SUPFAM" id="SSF51604">
    <property type="entry name" value="Enolase C-terminal domain-like"/>
    <property type="match status" value="1"/>
</dbReference>